<dbReference type="SMART" id="SM00421">
    <property type="entry name" value="HTH_LUXR"/>
    <property type="match status" value="1"/>
</dbReference>
<dbReference type="PROSITE" id="PS50043">
    <property type="entry name" value="HTH_LUXR_2"/>
    <property type="match status" value="1"/>
</dbReference>
<dbReference type="Gene3D" id="1.10.10.10">
    <property type="entry name" value="Winged helix-like DNA-binding domain superfamily/Winged helix DNA-binding domain"/>
    <property type="match status" value="1"/>
</dbReference>
<dbReference type="CDD" id="cd06170">
    <property type="entry name" value="LuxR_C_like"/>
    <property type="match status" value="1"/>
</dbReference>
<keyword evidence="5" id="KW-1185">Reference proteome</keyword>
<protein>
    <submittedName>
        <fullName evidence="4">Regulatory protein, luxR family</fullName>
    </submittedName>
</protein>
<reference evidence="4 5" key="1">
    <citation type="submission" date="2022-06" db="EMBL/GenBank/DDBJ databases">
        <title>Genomic Encyclopedia of Archaeal and Bacterial Type Strains, Phase II (KMG-II): from individual species to whole genera.</title>
        <authorList>
            <person name="Goeker M."/>
        </authorList>
    </citation>
    <scope>NUCLEOTIDE SEQUENCE [LARGE SCALE GENOMIC DNA]</scope>
    <source>
        <strain evidence="4 5">DSM 44255</strain>
    </source>
</reference>
<dbReference type="SUPFAM" id="SSF46894">
    <property type="entry name" value="C-terminal effector domain of the bipartite response regulators"/>
    <property type="match status" value="1"/>
</dbReference>
<dbReference type="PRINTS" id="PR00038">
    <property type="entry name" value="HTHLUXR"/>
</dbReference>
<sequence>MQTGVPPMIGRVQEVVALGRALDNTGGGRGLGVFIAGEAGIGKSRLARHTAGVAFERGMRVLRGRGTPVGPMVPFRPIAEALLSLLRGGDIAVAGELGPYRQVLGRLVPEWADLRQTTESLVVLAEAVLRLLSLVGRTQPCLVVLEDLHEADPETLAVVEYLVDNLADQSVLVLATIRPDPGTALEVARRLVRHGAGVLLELEPLDRSEVGLLAAGHLDTAEVPAAAVERLWADSAGNPFVVEEMLHGLVSTGLLVSGPDGWHVNGELRVEVPEAVVSSIVARADRLGPQGRELLSVAAVLGHRFPLNVVRAVTTMDDRDLVRHLHAGVASRLVTPDEPAPDWYAFRHPLTAEALRTALGPLKRSDLARRAASAITALMPGLPGDWCPMAASLLTEAGLPEQAGPLFAEAGKRAMHAGAADSAVHLLDQAYLLATSAETRADVLDALLPALSEAGHFERALQLGESIAELTTLSATRRASLHARAARVACLGGRWPECGAQIRDARALLGPDAADEHTAPIDVIDAYLTLNTPSPDRVAAAAVLARRAADAADRAGVAAVACEAWQMLGVIAREADLEEADRCFDHALALAERENIPIQRIYALVRAAGNDWLRLGSTESLDLAREEALRVGAITLAYNVDAIEVLQHVLCGEYATAARKLEPVSNAVAQLKLGSLVGYVLMTKATLFAHQGKRNEMDEAIDALAEHSRGGLPELPLCLGLARAFCALLEENRDLAETELAKAAAYEAENPTTFHLSGRYGLALLLGVLAGRTGAPHIAESASPSTMRWNRQFVLLAQAVLLGRDGHLTEANAKCEAALAAAAPYPLARHLGLRLVADEAHAAGWGAPISWLRAADDYFHTAGIIPVASACRAILRRLGATISQRRTGNEQVPRALRMAGVTVREFEVLVLLADRMSNKAIAARLHISPRTVEKHVASLITKTGSDDRVALSVHAPAR</sequence>
<dbReference type="InterPro" id="IPR000792">
    <property type="entry name" value="Tscrpt_reg_LuxR_C"/>
</dbReference>
<dbReference type="SUPFAM" id="SSF52540">
    <property type="entry name" value="P-loop containing nucleoside triphosphate hydrolases"/>
    <property type="match status" value="1"/>
</dbReference>
<evidence type="ECO:0000256" key="1">
    <source>
        <dbReference type="ARBA" id="ARBA00022741"/>
    </source>
</evidence>
<dbReference type="PANTHER" id="PTHR16305">
    <property type="entry name" value="TESTICULAR SOLUBLE ADENYLYL CYCLASE"/>
    <property type="match status" value="1"/>
</dbReference>
<dbReference type="PANTHER" id="PTHR16305:SF35">
    <property type="entry name" value="TRANSCRIPTIONAL ACTIVATOR DOMAIN"/>
    <property type="match status" value="1"/>
</dbReference>
<keyword evidence="2" id="KW-0067">ATP-binding</keyword>
<dbReference type="EMBL" id="JAMTCO010000001">
    <property type="protein sequence ID" value="MCP2267893.1"/>
    <property type="molecule type" value="Genomic_DNA"/>
</dbReference>
<dbReference type="InterPro" id="IPR027417">
    <property type="entry name" value="P-loop_NTPase"/>
</dbReference>
<feature type="domain" description="HTH luxR-type" evidence="3">
    <location>
        <begin position="892"/>
        <end position="958"/>
    </location>
</feature>
<dbReference type="InterPro" id="IPR041664">
    <property type="entry name" value="AAA_16"/>
</dbReference>
<accession>A0ABT1I5I9</accession>
<name>A0ABT1I5I9_9PSEU</name>
<dbReference type="Pfam" id="PF13191">
    <property type="entry name" value="AAA_16"/>
    <property type="match status" value="1"/>
</dbReference>
<dbReference type="InterPro" id="IPR036388">
    <property type="entry name" value="WH-like_DNA-bd_sf"/>
</dbReference>
<proteinExistence type="predicted"/>
<keyword evidence="1" id="KW-0547">Nucleotide-binding</keyword>
<dbReference type="InterPro" id="IPR016032">
    <property type="entry name" value="Sig_transdc_resp-reg_C-effctor"/>
</dbReference>
<evidence type="ECO:0000256" key="2">
    <source>
        <dbReference type="ARBA" id="ARBA00022840"/>
    </source>
</evidence>
<gene>
    <name evidence="4" type="ORF">LV75_000375</name>
</gene>
<dbReference type="Proteomes" id="UP001205185">
    <property type="component" value="Unassembled WGS sequence"/>
</dbReference>
<dbReference type="Pfam" id="PF00196">
    <property type="entry name" value="GerE"/>
    <property type="match status" value="1"/>
</dbReference>
<evidence type="ECO:0000259" key="3">
    <source>
        <dbReference type="PROSITE" id="PS50043"/>
    </source>
</evidence>
<evidence type="ECO:0000313" key="4">
    <source>
        <dbReference type="EMBL" id="MCP2267893.1"/>
    </source>
</evidence>
<organism evidence="4 5">
    <name type="scientific">Actinokineospora diospyrosa</name>
    <dbReference type="NCBI Taxonomy" id="103728"/>
    <lineage>
        <taxon>Bacteria</taxon>
        <taxon>Bacillati</taxon>
        <taxon>Actinomycetota</taxon>
        <taxon>Actinomycetes</taxon>
        <taxon>Pseudonocardiales</taxon>
        <taxon>Pseudonocardiaceae</taxon>
        <taxon>Actinokineospora</taxon>
    </lineage>
</organism>
<comment type="caution">
    <text evidence="4">The sequence shown here is derived from an EMBL/GenBank/DDBJ whole genome shotgun (WGS) entry which is preliminary data.</text>
</comment>
<evidence type="ECO:0000313" key="5">
    <source>
        <dbReference type="Proteomes" id="UP001205185"/>
    </source>
</evidence>